<sequence length="168" mass="18553">MSTDLTAPRWLDEEEQQAWRSYLRASRLLEVALDRDLLAHGVQLSEYEIMSMLSENPRRRLRMSEIATLVVQSRSRLTHTASRLEKRGFVRREPCEGDRRGVELVLTDEGYAAVEAIAPLHVASVRAALTDHLTRAQLLAMGAAMAAIADGIEATGACEEVAEGVLPA</sequence>
<dbReference type="InterPro" id="IPR036390">
    <property type="entry name" value="WH_DNA-bd_sf"/>
</dbReference>
<dbReference type="PANTHER" id="PTHR33164">
    <property type="entry name" value="TRANSCRIPTIONAL REGULATOR, MARR FAMILY"/>
    <property type="match status" value="1"/>
</dbReference>
<dbReference type="InterPro" id="IPR000835">
    <property type="entry name" value="HTH_MarR-typ"/>
</dbReference>
<protein>
    <submittedName>
        <fullName evidence="2">MarR family transcriptional regulator</fullName>
    </submittedName>
</protein>
<keyword evidence="3" id="KW-1185">Reference proteome</keyword>
<dbReference type="Proteomes" id="UP000319514">
    <property type="component" value="Unassembled WGS sequence"/>
</dbReference>
<dbReference type="GO" id="GO:0003700">
    <property type="term" value="F:DNA-binding transcription factor activity"/>
    <property type="evidence" value="ECO:0007669"/>
    <property type="project" value="InterPro"/>
</dbReference>
<proteinExistence type="predicted"/>
<dbReference type="InterPro" id="IPR039422">
    <property type="entry name" value="MarR/SlyA-like"/>
</dbReference>
<accession>A0A542ZN81</accession>
<dbReference type="SMART" id="SM00347">
    <property type="entry name" value="HTH_MARR"/>
    <property type="match status" value="1"/>
</dbReference>
<dbReference type="SUPFAM" id="SSF46785">
    <property type="entry name" value="Winged helix' DNA-binding domain"/>
    <property type="match status" value="1"/>
</dbReference>
<name>A0A542ZN81_9MICO</name>
<dbReference type="PRINTS" id="PR00598">
    <property type="entry name" value="HTHMARR"/>
</dbReference>
<evidence type="ECO:0000313" key="2">
    <source>
        <dbReference type="EMBL" id="TQL61729.1"/>
    </source>
</evidence>
<dbReference type="AlphaFoldDB" id="A0A542ZN81"/>
<dbReference type="Pfam" id="PF12802">
    <property type="entry name" value="MarR_2"/>
    <property type="match status" value="1"/>
</dbReference>
<reference evidence="2 3" key="1">
    <citation type="submission" date="2019-06" db="EMBL/GenBank/DDBJ databases">
        <title>Sequencing the genomes of 1000 actinobacteria strains.</title>
        <authorList>
            <person name="Klenk H.-P."/>
        </authorList>
    </citation>
    <scope>NUCLEOTIDE SEQUENCE [LARGE SCALE GENOMIC DNA]</scope>
    <source>
        <strain evidence="2 3">DSM 18082</strain>
    </source>
</reference>
<dbReference type="GO" id="GO:0006950">
    <property type="term" value="P:response to stress"/>
    <property type="evidence" value="ECO:0007669"/>
    <property type="project" value="TreeGrafter"/>
</dbReference>
<dbReference type="PANTHER" id="PTHR33164:SF99">
    <property type="entry name" value="MARR FAMILY REGULATORY PROTEIN"/>
    <property type="match status" value="1"/>
</dbReference>
<evidence type="ECO:0000313" key="3">
    <source>
        <dbReference type="Proteomes" id="UP000319514"/>
    </source>
</evidence>
<dbReference type="RefSeq" id="WP_141789474.1">
    <property type="nucleotide sequence ID" value="NZ_BAAAKX010000012.1"/>
</dbReference>
<dbReference type="PROSITE" id="PS50995">
    <property type="entry name" value="HTH_MARR_2"/>
    <property type="match status" value="1"/>
</dbReference>
<gene>
    <name evidence="2" type="ORF">FB474_3148</name>
</gene>
<organism evidence="2 3">
    <name type="scientific">Oryzihumus leptocrescens</name>
    <dbReference type="NCBI Taxonomy" id="297536"/>
    <lineage>
        <taxon>Bacteria</taxon>
        <taxon>Bacillati</taxon>
        <taxon>Actinomycetota</taxon>
        <taxon>Actinomycetes</taxon>
        <taxon>Micrococcales</taxon>
        <taxon>Intrasporangiaceae</taxon>
        <taxon>Oryzihumus</taxon>
    </lineage>
</organism>
<dbReference type="EMBL" id="VFOQ01000001">
    <property type="protein sequence ID" value="TQL61729.1"/>
    <property type="molecule type" value="Genomic_DNA"/>
</dbReference>
<evidence type="ECO:0000259" key="1">
    <source>
        <dbReference type="PROSITE" id="PS50995"/>
    </source>
</evidence>
<feature type="domain" description="HTH marR-type" evidence="1">
    <location>
        <begin position="15"/>
        <end position="150"/>
    </location>
</feature>
<dbReference type="Gene3D" id="1.10.10.10">
    <property type="entry name" value="Winged helix-like DNA-binding domain superfamily/Winged helix DNA-binding domain"/>
    <property type="match status" value="1"/>
</dbReference>
<dbReference type="OrthoDB" id="8635520at2"/>
<comment type="caution">
    <text evidence="2">The sequence shown here is derived from an EMBL/GenBank/DDBJ whole genome shotgun (WGS) entry which is preliminary data.</text>
</comment>
<dbReference type="InterPro" id="IPR036388">
    <property type="entry name" value="WH-like_DNA-bd_sf"/>
</dbReference>